<feature type="region of interest" description="Disordered" evidence="1">
    <location>
        <begin position="1"/>
        <end position="21"/>
    </location>
</feature>
<evidence type="ECO:0000313" key="3">
    <source>
        <dbReference type="Proteomes" id="UP000190037"/>
    </source>
</evidence>
<evidence type="ECO:0000256" key="1">
    <source>
        <dbReference type="SAM" id="MobiDB-lite"/>
    </source>
</evidence>
<accession>A0A1T3P1R8</accession>
<keyword evidence="3" id="KW-1185">Reference proteome</keyword>
<reference evidence="2 3" key="1">
    <citation type="submission" date="2017-03" db="EMBL/GenBank/DDBJ databases">
        <title>Draft genome sequence of Streptomyces scabrisporus NF3, endophyte isolated from Amphipterygium adstringens.</title>
        <authorList>
            <person name="Vazquez M."/>
            <person name="Ceapa C.D."/>
            <person name="Rodriguez Luna D."/>
            <person name="Sanchez Esquivel S."/>
        </authorList>
    </citation>
    <scope>NUCLEOTIDE SEQUENCE [LARGE SCALE GENOMIC DNA]</scope>
    <source>
        <strain evidence="2 3">NF3</strain>
    </source>
</reference>
<organism evidence="2 3">
    <name type="scientific">Embleya scabrispora</name>
    <dbReference type="NCBI Taxonomy" id="159449"/>
    <lineage>
        <taxon>Bacteria</taxon>
        <taxon>Bacillati</taxon>
        <taxon>Actinomycetota</taxon>
        <taxon>Actinomycetes</taxon>
        <taxon>Kitasatosporales</taxon>
        <taxon>Streptomycetaceae</taxon>
        <taxon>Embleya</taxon>
    </lineage>
</organism>
<dbReference type="OrthoDB" id="4241445at2"/>
<sequence length="82" mass="9427">MDTRPPTAAHHPPVRVAQPGGGRLDARIRWWQRDATGAWWALIEYQGWVNGEEHTLVMRVPGARVERLPGEDYSRVERKRAT</sequence>
<dbReference type="EMBL" id="MWQN01000001">
    <property type="protein sequence ID" value="OPC83028.1"/>
    <property type="molecule type" value="Genomic_DNA"/>
</dbReference>
<gene>
    <name evidence="2" type="ORF">B4N89_20665</name>
</gene>
<comment type="caution">
    <text evidence="2">The sequence shown here is derived from an EMBL/GenBank/DDBJ whole genome shotgun (WGS) entry which is preliminary data.</text>
</comment>
<protein>
    <submittedName>
        <fullName evidence="2">Uncharacterized protein</fullName>
    </submittedName>
</protein>
<evidence type="ECO:0000313" key="2">
    <source>
        <dbReference type="EMBL" id="OPC83028.1"/>
    </source>
</evidence>
<dbReference type="RefSeq" id="WP_143658042.1">
    <property type="nucleotide sequence ID" value="NZ_MWQN01000001.1"/>
</dbReference>
<name>A0A1T3P1R8_9ACTN</name>
<dbReference type="AlphaFoldDB" id="A0A1T3P1R8"/>
<dbReference type="STRING" id="159449.B4N89_20665"/>
<proteinExistence type="predicted"/>
<dbReference type="Proteomes" id="UP000190037">
    <property type="component" value="Unassembled WGS sequence"/>
</dbReference>